<keyword evidence="7 8" id="KW-0472">Membrane</keyword>
<dbReference type="InterPro" id="IPR013657">
    <property type="entry name" value="SCL35B1-4/HUT1"/>
</dbReference>
<evidence type="ECO:0000256" key="1">
    <source>
        <dbReference type="ARBA" id="ARBA00004477"/>
    </source>
</evidence>
<dbReference type="GO" id="GO:0000139">
    <property type="term" value="C:Golgi membrane"/>
    <property type="evidence" value="ECO:0007669"/>
    <property type="project" value="TreeGrafter"/>
</dbReference>
<dbReference type="GO" id="GO:0005789">
    <property type="term" value="C:endoplasmic reticulum membrane"/>
    <property type="evidence" value="ECO:0007669"/>
    <property type="project" value="UniProtKB-SubCell"/>
</dbReference>
<keyword evidence="6 8" id="KW-1133">Transmembrane helix</keyword>
<evidence type="ECO:0000256" key="5">
    <source>
        <dbReference type="ARBA" id="ARBA00022824"/>
    </source>
</evidence>
<feature type="transmembrane region" description="Helical" evidence="8">
    <location>
        <begin position="65"/>
        <end position="82"/>
    </location>
</feature>
<evidence type="ECO:0000256" key="8">
    <source>
        <dbReference type="SAM" id="Phobius"/>
    </source>
</evidence>
<protein>
    <recommendedName>
        <fullName evidence="11">Sugar phosphate transporter domain-containing protein</fullName>
    </recommendedName>
</protein>
<dbReference type="EMBL" id="OU895880">
    <property type="protein sequence ID" value="CAG9810460.1"/>
    <property type="molecule type" value="Genomic_DNA"/>
</dbReference>
<keyword evidence="5" id="KW-0256">Endoplasmic reticulum</keyword>
<proteinExistence type="inferred from homology"/>
<feature type="transmembrane region" description="Helical" evidence="8">
    <location>
        <begin position="184"/>
        <end position="202"/>
    </location>
</feature>
<evidence type="ECO:0000313" key="9">
    <source>
        <dbReference type="EMBL" id="CAG9810460.1"/>
    </source>
</evidence>
<accession>A0A9N9S808</accession>
<feature type="transmembrane region" description="Helical" evidence="8">
    <location>
        <begin position="127"/>
        <end position="148"/>
    </location>
</feature>
<keyword evidence="4 8" id="KW-0812">Transmembrane</keyword>
<reference evidence="9" key="2">
    <citation type="submission" date="2022-10" db="EMBL/GenBank/DDBJ databases">
        <authorList>
            <consortium name="ENA_rothamsted_submissions"/>
            <consortium name="culmorum"/>
            <person name="King R."/>
        </authorList>
    </citation>
    <scope>NUCLEOTIDE SEQUENCE</scope>
</reference>
<dbReference type="PANTHER" id="PTHR10778:SF10">
    <property type="entry name" value="SOLUTE CARRIER FAMILY 35 MEMBER B1"/>
    <property type="match status" value="1"/>
</dbReference>
<keyword evidence="10" id="KW-1185">Reference proteome</keyword>
<sequence>MSITMKNIITDSLKPSSRPRLLLLALVYVVFTYFSTYYNKTIHAHCYGDIVKNECRGHKFSQDNVMQMILLILYAAVAKAIMIIMDQMPNIESKIESKAPKLLFWFIGAGIALSSTFSQLGKEHTTYSIYTAFASSLPLIALISSLILSKKIYEVQKYFIVMSIIFGLFWHLNDSKPSSGDVLGVVYMILFVIIFGATQGLTERVRMSKSPSTLSYIMWINLFAAPLFLIPVIIYDESFKFFVLSVENLDVYFDIGVMGLFGFVMNFITFLIIVEYGVLTSVILYATKDVFVTIIERIIDGSILSADDHMLNVKWIGLGILMIGLISDLAIGDQKFCEHHKDQIEVELANATELQTLNANNNENGKEDEKE</sequence>
<comment type="subcellular location">
    <subcellularLocation>
        <location evidence="1">Endoplasmic reticulum membrane</location>
        <topology evidence="1">Multi-pass membrane protein</topology>
    </subcellularLocation>
</comment>
<evidence type="ECO:0000256" key="4">
    <source>
        <dbReference type="ARBA" id="ARBA00022692"/>
    </source>
</evidence>
<evidence type="ECO:0000256" key="3">
    <source>
        <dbReference type="ARBA" id="ARBA00022448"/>
    </source>
</evidence>
<feature type="transmembrane region" description="Helical" evidence="8">
    <location>
        <begin position="255"/>
        <end position="279"/>
    </location>
</feature>
<feature type="transmembrane region" description="Helical" evidence="8">
    <location>
        <begin position="102"/>
        <end position="121"/>
    </location>
</feature>
<keyword evidence="3" id="KW-0813">Transport</keyword>
<dbReference type="GO" id="GO:0005459">
    <property type="term" value="F:UDP-galactose transmembrane transporter activity"/>
    <property type="evidence" value="ECO:0007669"/>
    <property type="project" value="TreeGrafter"/>
</dbReference>
<evidence type="ECO:0008006" key="11">
    <source>
        <dbReference type="Google" id="ProtNLM"/>
    </source>
</evidence>
<feature type="transmembrane region" description="Helical" evidence="8">
    <location>
        <begin position="155"/>
        <end position="172"/>
    </location>
</feature>
<evidence type="ECO:0000256" key="6">
    <source>
        <dbReference type="ARBA" id="ARBA00022989"/>
    </source>
</evidence>
<dbReference type="Proteomes" id="UP001153620">
    <property type="component" value="Chromosome 4"/>
</dbReference>
<evidence type="ECO:0000256" key="2">
    <source>
        <dbReference type="ARBA" id="ARBA00010694"/>
    </source>
</evidence>
<dbReference type="PANTHER" id="PTHR10778">
    <property type="entry name" value="SOLUTE CARRIER FAMILY 35 MEMBER B"/>
    <property type="match status" value="1"/>
</dbReference>
<organism evidence="9 10">
    <name type="scientific">Chironomus riparius</name>
    <dbReference type="NCBI Taxonomy" id="315576"/>
    <lineage>
        <taxon>Eukaryota</taxon>
        <taxon>Metazoa</taxon>
        <taxon>Ecdysozoa</taxon>
        <taxon>Arthropoda</taxon>
        <taxon>Hexapoda</taxon>
        <taxon>Insecta</taxon>
        <taxon>Pterygota</taxon>
        <taxon>Neoptera</taxon>
        <taxon>Endopterygota</taxon>
        <taxon>Diptera</taxon>
        <taxon>Nematocera</taxon>
        <taxon>Chironomoidea</taxon>
        <taxon>Chironomidae</taxon>
        <taxon>Chironominae</taxon>
        <taxon>Chironomus</taxon>
    </lineage>
</organism>
<reference evidence="9" key="1">
    <citation type="submission" date="2022-01" db="EMBL/GenBank/DDBJ databases">
        <authorList>
            <person name="King R."/>
        </authorList>
    </citation>
    <scope>NUCLEOTIDE SEQUENCE</scope>
</reference>
<feature type="transmembrane region" description="Helical" evidence="8">
    <location>
        <begin position="21"/>
        <end position="38"/>
    </location>
</feature>
<dbReference type="GO" id="GO:0005460">
    <property type="term" value="F:UDP-glucose transmembrane transporter activity"/>
    <property type="evidence" value="ECO:0007669"/>
    <property type="project" value="TreeGrafter"/>
</dbReference>
<evidence type="ECO:0000313" key="10">
    <source>
        <dbReference type="Proteomes" id="UP001153620"/>
    </source>
</evidence>
<dbReference type="AlphaFoldDB" id="A0A9N9S808"/>
<feature type="transmembrane region" description="Helical" evidence="8">
    <location>
        <begin position="214"/>
        <end position="235"/>
    </location>
</feature>
<name>A0A9N9S808_9DIPT</name>
<comment type="similarity">
    <text evidence="2">Belongs to the nucleotide-sugar transporter family. SLC35B subfamily.</text>
</comment>
<evidence type="ECO:0000256" key="7">
    <source>
        <dbReference type="ARBA" id="ARBA00023136"/>
    </source>
</evidence>
<gene>
    <name evidence="9" type="ORF">CHIRRI_LOCUS13273</name>
</gene>